<feature type="compositionally biased region" description="Acidic residues" evidence="1">
    <location>
        <begin position="787"/>
        <end position="811"/>
    </location>
</feature>
<evidence type="ECO:0000256" key="1">
    <source>
        <dbReference type="SAM" id="MobiDB-lite"/>
    </source>
</evidence>
<accession>A0ABR3WVW7</accession>
<evidence type="ECO:0000313" key="3">
    <source>
        <dbReference type="Proteomes" id="UP001583193"/>
    </source>
</evidence>
<dbReference type="EMBL" id="JAVDPF010000042">
    <property type="protein sequence ID" value="KAL1867815.1"/>
    <property type="molecule type" value="Genomic_DNA"/>
</dbReference>
<keyword evidence="3" id="KW-1185">Reference proteome</keyword>
<dbReference type="Proteomes" id="UP001583193">
    <property type="component" value="Unassembled WGS sequence"/>
</dbReference>
<reference evidence="2 3" key="1">
    <citation type="journal article" date="2024" name="IMA Fungus">
        <title>IMA Genome - F19 : A genome assembly and annotation guide to empower mycologists, including annotated draft genome sequences of Ceratocystis pirilliformis, Diaporthe australafricana, Fusarium ophioides, Paecilomyces lecythidis, and Sporothrix stenoceras.</title>
        <authorList>
            <person name="Aylward J."/>
            <person name="Wilson A.M."/>
            <person name="Visagie C.M."/>
            <person name="Spraker J."/>
            <person name="Barnes I."/>
            <person name="Buitendag C."/>
            <person name="Ceriani C."/>
            <person name="Del Mar Angel L."/>
            <person name="du Plessis D."/>
            <person name="Fuchs T."/>
            <person name="Gasser K."/>
            <person name="Kramer D."/>
            <person name="Li W."/>
            <person name="Munsamy K."/>
            <person name="Piso A."/>
            <person name="Price J.L."/>
            <person name="Sonnekus B."/>
            <person name="Thomas C."/>
            <person name="van der Nest A."/>
            <person name="van Dijk A."/>
            <person name="van Heerden A."/>
            <person name="van Vuuren N."/>
            <person name="Yilmaz N."/>
            <person name="Duong T.A."/>
            <person name="van der Merwe N.A."/>
            <person name="Wingfield M.J."/>
            <person name="Wingfield B.D."/>
        </authorList>
    </citation>
    <scope>NUCLEOTIDE SEQUENCE [LARGE SCALE GENOMIC DNA]</scope>
    <source>
        <strain evidence="2 3">CMW 18167</strain>
    </source>
</reference>
<feature type="region of interest" description="Disordered" evidence="1">
    <location>
        <begin position="56"/>
        <end position="96"/>
    </location>
</feature>
<organism evidence="2 3">
    <name type="scientific">Paecilomyces lecythidis</name>
    <dbReference type="NCBI Taxonomy" id="3004212"/>
    <lineage>
        <taxon>Eukaryota</taxon>
        <taxon>Fungi</taxon>
        <taxon>Dikarya</taxon>
        <taxon>Ascomycota</taxon>
        <taxon>Pezizomycotina</taxon>
        <taxon>Eurotiomycetes</taxon>
        <taxon>Eurotiomycetidae</taxon>
        <taxon>Eurotiales</taxon>
        <taxon>Thermoascaceae</taxon>
        <taxon>Paecilomyces</taxon>
    </lineage>
</organism>
<protein>
    <recommendedName>
        <fullName evidence="4">BTB domain-containing protein</fullName>
    </recommendedName>
</protein>
<proteinExistence type="predicted"/>
<evidence type="ECO:0000313" key="2">
    <source>
        <dbReference type="EMBL" id="KAL1867815.1"/>
    </source>
</evidence>
<comment type="caution">
    <text evidence="2">The sequence shown here is derived from an EMBL/GenBank/DDBJ whole genome shotgun (WGS) entry which is preliminary data.</text>
</comment>
<feature type="region of interest" description="Disordered" evidence="1">
    <location>
        <begin position="742"/>
        <end position="811"/>
    </location>
</feature>
<sequence>MTAYQALTSDGTFVAAVRAMWEEDHGPLPQNSIPVSSATATIPLRSDIVQTGFSLAPRQPRLSTRRPEQRQTQQVTQTQTQTGTDIEQQQSTGVERDPVTAARNAVQFGVHLLVVDGADTLVYIDPAPQIGTSIKPNIPLRVRSKSLLKTESSYFKDLFEPRRQARVLRNRGLPEGLPEGIHYVLDLTPALQDDEAMVYLTGLSCPKGVRKWGRNQERFDLPIDYVGGQEDMEVQPTTHSSSNRSPTFLCASGGKPACIVSRDGVSTEQNGAAVQEADACLPLEYSPLRHRSCIERILHALEGLDPKLDTAPKWWTFFALAKIMSLEKEPDICNHILSWIYASNNELFIELNPEVSYRVACGIRSDSLCRETFAILVGEEALLLLAGSKKSTPKTPPKTLHGREREDLGDEELQRIEYASKNFMERILASFVELVGTSMTWVLELDEYQRFVSTTSGLVDAHTISCFTFILKKFIRGRIYSILIAHRSTYAARSRQLRKTPWGDYPQPEYWETYSNLMGLERVFSRTFWQSLLHEHLSGEYLLYGPHSSIADLGRHLPALKDQEDAVCGLVSMDELNLAATIVNAGGRGYPIDGTVYQLDMSKCIAQANEYIRGFARRMLQSPHSVNCAPLELVDILTCLTDEEYRYLPLWAGGNDDGTGGVFSDHNIPIVEQGGFSAPGPSIHTGSTAASSESFSIVDSEGMSTTRVASHLATDGYDADVLSMVSVRDSLWEDVLAVRNSDQGTQEESLASWDHPTVSEEGSLTDVASDESGTIIVGSPSLVDPLNDNEDLDLEEGDPLDFSDEDDDDHD</sequence>
<feature type="compositionally biased region" description="Low complexity" evidence="1">
    <location>
        <begin position="70"/>
        <end position="90"/>
    </location>
</feature>
<gene>
    <name evidence="2" type="ORF">Plec18167_008561</name>
</gene>
<name>A0ABR3WVW7_9EURO</name>
<evidence type="ECO:0008006" key="4">
    <source>
        <dbReference type="Google" id="ProtNLM"/>
    </source>
</evidence>